<keyword evidence="3" id="KW-1185">Reference proteome</keyword>
<feature type="transmembrane region" description="Helical" evidence="1">
    <location>
        <begin position="102"/>
        <end position="135"/>
    </location>
</feature>
<evidence type="ECO:0000313" key="3">
    <source>
        <dbReference type="Proteomes" id="UP000257143"/>
    </source>
</evidence>
<protein>
    <submittedName>
        <fullName evidence="2">Uncharacterized protein</fullName>
    </submittedName>
</protein>
<gene>
    <name evidence="2" type="ORF">CWR48_04065</name>
</gene>
<feature type="transmembrane region" description="Helical" evidence="1">
    <location>
        <begin position="222"/>
        <end position="240"/>
    </location>
</feature>
<feature type="transmembrane region" description="Helical" evidence="1">
    <location>
        <begin position="21"/>
        <end position="47"/>
    </location>
</feature>
<dbReference type="Proteomes" id="UP000257143">
    <property type="component" value="Unassembled WGS sequence"/>
</dbReference>
<sequence length="248" mass="27456">MSLNRMGLGTVVAKQLQYKIKAYYGVFSSLVLVQVIALLLSVGGSVFSGTTIYGLSLDYTTYMTTNVIAFTILWIFIHAIIMTTKTERENSFSFVSNQLSNNISNCTFLIVASIAGGITAILSGYLLRVIVYFFIDIDLLIGTEFYYPPGEVFQGIVAMICYLILIGSVGYLLGVITQLHRMLPVLLPFVLAGILIALERIFPGSFMAIGEYYFQETNVFPFLFKFIGSAVICFAVAILISSRLEVRK</sequence>
<keyword evidence="1" id="KW-0472">Membrane</keyword>
<dbReference type="AlphaFoldDB" id="A0A3D8Q150"/>
<keyword evidence="1" id="KW-0812">Transmembrane</keyword>
<proteinExistence type="predicted"/>
<name>A0A3D8Q150_9BACI</name>
<evidence type="ECO:0000256" key="1">
    <source>
        <dbReference type="SAM" id="Phobius"/>
    </source>
</evidence>
<evidence type="ECO:0000313" key="2">
    <source>
        <dbReference type="EMBL" id="RDW21139.1"/>
    </source>
</evidence>
<comment type="caution">
    <text evidence="2">The sequence shown here is derived from an EMBL/GenBank/DDBJ whole genome shotgun (WGS) entry which is preliminary data.</text>
</comment>
<keyword evidence="1" id="KW-1133">Transmembrane helix</keyword>
<dbReference type="EMBL" id="PIOC01000004">
    <property type="protein sequence ID" value="RDW21139.1"/>
    <property type="molecule type" value="Genomic_DNA"/>
</dbReference>
<reference evidence="3" key="1">
    <citation type="submission" date="2017-11" db="EMBL/GenBank/DDBJ databases">
        <authorList>
            <person name="Zhu W."/>
        </authorList>
    </citation>
    <scope>NUCLEOTIDE SEQUENCE [LARGE SCALE GENOMIC DNA]</scope>
    <source>
        <strain evidence="3">CAU 1183</strain>
    </source>
</reference>
<organism evidence="2 3">
    <name type="scientific">Oceanobacillus arenosus</name>
    <dbReference type="NCBI Taxonomy" id="1229153"/>
    <lineage>
        <taxon>Bacteria</taxon>
        <taxon>Bacillati</taxon>
        <taxon>Bacillota</taxon>
        <taxon>Bacilli</taxon>
        <taxon>Bacillales</taxon>
        <taxon>Bacillaceae</taxon>
        <taxon>Oceanobacillus</taxon>
    </lineage>
</organism>
<feature type="transmembrane region" description="Helical" evidence="1">
    <location>
        <begin position="59"/>
        <end position="81"/>
    </location>
</feature>
<feature type="transmembrane region" description="Helical" evidence="1">
    <location>
        <begin position="155"/>
        <end position="176"/>
    </location>
</feature>
<accession>A0A3D8Q150</accession>
<feature type="transmembrane region" description="Helical" evidence="1">
    <location>
        <begin position="183"/>
        <end position="202"/>
    </location>
</feature>